<dbReference type="InterPro" id="IPR019931">
    <property type="entry name" value="LPXTG_anchor"/>
</dbReference>
<keyword evidence="6 7" id="KW-0326">Glycosidase</keyword>
<keyword evidence="10" id="KW-1133">Transmembrane helix</keyword>
<comment type="caution">
    <text evidence="13">The sequence shown here is derived from an EMBL/GenBank/DDBJ whole genome shotgun (WGS) entry which is preliminary data.</text>
</comment>
<dbReference type="GO" id="GO:1901135">
    <property type="term" value="P:carbohydrate derivative metabolic process"/>
    <property type="evidence" value="ECO:0007669"/>
    <property type="project" value="UniProtKB-ARBA"/>
</dbReference>
<feature type="compositionally biased region" description="Low complexity" evidence="9">
    <location>
        <begin position="1971"/>
        <end position="1986"/>
    </location>
</feature>
<evidence type="ECO:0000313" key="13">
    <source>
        <dbReference type="EMBL" id="TGY44113.1"/>
    </source>
</evidence>
<dbReference type="InterPro" id="IPR000421">
    <property type="entry name" value="FA58C"/>
</dbReference>
<evidence type="ECO:0000256" key="6">
    <source>
        <dbReference type="ARBA" id="ARBA00023295"/>
    </source>
</evidence>
<dbReference type="EMBL" id="SRYR01000001">
    <property type="protein sequence ID" value="TGY44113.1"/>
    <property type="molecule type" value="Genomic_DNA"/>
</dbReference>
<dbReference type="SUPFAM" id="SSF140657">
    <property type="entry name" value="Hyaluronidase post-catalytic domain-like"/>
    <property type="match status" value="1"/>
</dbReference>
<dbReference type="Gene3D" id="1.20.58.460">
    <property type="entry name" value="Hyaluronidase post-catalytic domain-like"/>
    <property type="match status" value="1"/>
</dbReference>
<evidence type="ECO:0000256" key="10">
    <source>
        <dbReference type="SAM" id="Phobius"/>
    </source>
</evidence>
<dbReference type="Pfam" id="PF02838">
    <property type="entry name" value="Glyco_hydro_20b"/>
    <property type="match status" value="1"/>
</dbReference>
<evidence type="ECO:0000256" key="2">
    <source>
        <dbReference type="ARBA" id="ARBA00022525"/>
    </source>
</evidence>
<evidence type="ECO:0000256" key="3">
    <source>
        <dbReference type="ARBA" id="ARBA00022729"/>
    </source>
</evidence>
<dbReference type="NCBIfam" id="TIGR01167">
    <property type="entry name" value="LPXTG_anchor"/>
    <property type="match status" value="1"/>
</dbReference>
<dbReference type="Pfam" id="PF07554">
    <property type="entry name" value="FIVAR"/>
    <property type="match status" value="4"/>
</dbReference>
<proteinExistence type="inferred from homology"/>
<keyword evidence="14" id="KW-1185">Reference proteome</keyword>
<keyword evidence="5" id="KW-0572">Peptidoglycan-anchor</keyword>
<feature type="domain" description="F5/8 type C" evidence="11">
    <location>
        <begin position="914"/>
        <end position="1063"/>
    </location>
</feature>
<keyword evidence="1" id="KW-0134">Cell wall</keyword>
<dbReference type="InterPro" id="IPR051822">
    <property type="entry name" value="Glycosyl_Hydrolase_84"/>
</dbReference>
<feature type="domain" description="GH84" evidence="12">
    <location>
        <begin position="219"/>
        <end position="487"/>
    </location>
</feature>
<dbReference type="SUPFAM" id="SSF49785">
    <property type="entry name" value="Galactose-binding domain-like"/>
    <property type="match status" value="4"/>
</dbReference>
<evidence type="ECO:0000256" key="7">
    <source>
        <dbReference type="PROSITE-ProRule" id="PRU01353"/>
    </source>
</evidence>
<dbReference type="InterPro" id="IPR008979">
    <property type="entry name" value="Galactose-bd-like_sf"/>
</dbReference>
<dbReference type="Gene3D" id="3.30.379.10">
    <property type="entry name" value="Chitobiase/beta-hexosaminidase domain 2-like"/>
    <property type="match status" value="1"/>
</dbReference>
<dbReference type="Pfam" id="PF00746">
    <property type="entry name" value="Gram_pos_anchor"/>
    <property type="match status" value="1"/>
</dbReference>
<evidence type="ECO:0000256" key="9">
    <source>
        <dbReference type="SAM" id="MobiDB-lite"/>
    </source>
</evidence>
<dbReference type="InterPro" id="IPR011496">
    <property type="entry name" value="O-GlcNAcase_cat"/>
</dbReference>
<gene>
    <name evidence="13" type="ORF">E5347_04670</name>
</gene>
<dbReference type="InterPro" id="IPR029018">
    <property type="entry name" value="Hex-like_dom2"/>
</dbReference>
<dbReference type="Proteomes" id="UP000306888">
    <property type="component" value="Unassembled WGS sequence"/>
</dbReference>
<dbReference type="PROSITE" id="PS52009">
    <property type="entry name" value="GH84"/>
    <property type="match status" value="1"/>
</dbReference>
<evidence type="ECO:0000256" key="8">
    <source>
        <dbReference type="SAM" id="Coils"/>
    </source>
</evidence>
<feature type="domain" description="F5/8 type C" evidence="11">
    <location>
        <begin position="1182"/>
        <end position="1345"/>
    </location>
</feature>
<comment type="similarity">
    <text evidence="7">Belongs to the glycosyl hydrolase 84 family.</text>
</comment>
<dbReference type="Pfam" id="PF00754">
    <property type="entry name" value="F5_F8_type_C"/>
    <property type="match status" value="4"/>
</dbReference>
<evidence type="ECO:0000259" key="11">
    <source>
        <dbReference type="PROSITE" id="PS50022"/>
    </source>
</evidence>
<keyword evidence="3" id="KW-0732">Signal</keyword>
<feature type="coiled-coil region" evidence="8">
    <location>
        <begin position="1377"/>
        <end position="1418"/>
    </location>
</feature>
<dbReference type="InterPro" id="IPR049019">
    <property type="entry name" value="NagJ-like_helical"/>
</dbReference>
<keyword evidence="10" id="KW-0472">Membrane</keyword>
<dbReference type="GO" id="GO:0015929">
    <property type="term" value="F:hexosaminidase activity"/>
    <property type="evidence" value="ECO:0007669"/>
    <property type="project" value="UniProtKB-ARBA"/>
</dbReference>
<keyword evidence="10" id="KW-0812">Transmembrane</keyword>
<evidence type="ECO:0000259" key="12">
    <source>
        <dbReference type="PROSITE" id="PS52009"/>
    </source>
</evidence>
<keyword evidence="2" id="KW-0964">Secreted</keyword>
<reference evidence="13 14" key="1">
    <citation type="submission" date="2019-04" db="EMBL/GenBank/DDBJ databases">
        <title>Microbes associate with the intestines of laboratory mice.</title>
        <authorList>
            <person name="Navarre W."/>
            <person name="Wong E."/>
            <person name="Huang K."/>
            <person name="Tropini C."/>
            <person name="Ng K."/>
            <person name="Yu B."/>
        </authorList>
    </citation>
    <scope>NUCLEOTIDE SEQUENCE [LARGE SCALE GENOMIC DNA]</scope>
    <source>
        <strain evidence="13 14">NM50_B9-20</strain>
    </source>
</reference>
<evidence type="ECO:0000256" key="4">
    <source>
        <dbReference type="ARBA" id="ARBA00022801"/>
    </source>
</evidence>
<feature type="domain" description="F5/8 type C" evidence="11">
    <location>
        <begin position="1412"/>
        <end position="1564"/>
    </location>
</feature>
<name>A0A4S2DS98_9CLOT</name>
<dbReference type="SUPFAM" id="SSF55545">
    <property type="entry name" value="beta-N-acetylhexosaminidase-like domain"/>
    <property type="match status" value="1"/>
</dbReference>
<keyword evidence="4 7" id="KW-0378">Hydrolase</keyword>
<feature type="active site" description="Proton donor" evidence="7">
    <location>
        <position position="340"/>
    </location>
</feature>
<accession>A0A4S2DS98</accession>
<feature type="transmembrane region" description="Helical" evidence="10">
    <location>
        <begin position="2007"/>
        <end position="2026"/>
    </location>
</feature>
<organism evidence="13 14">
    <name type="scientific">Clostridium sartagoforme</name>
    <dbReference type="NCBI Taxonomy" id="84031"/>
    <lineage>
        <taxon>Bacteria</taxon>
        <taxon>Bacillati</taxon>
        <taxon>Bacillota</taxon>
        <taxon>Clostridia</taxon>
        <taxon>Eubacteriales</taxon>
        <taxon>Clostridiaceae</taxon>
        <taxon>Clostridium</taxon>
    </lineage>
</organism>
<keyword evidence="8" id="KW-0175">Coiled coil</keyword>
<dbReference type="SUPFAM" id="SSF51445">
    <property type="entry name" value="(Trans)glycosidases"/>
    <property type="match status" value="1"/>
</dbReference>
<feature type="domain" description="F5/8 type C" evidence="11">
    <location>
        <begin position="670"/>
        <end position="793"/>
    </location>
</feature>
<dbReference type="PROSITE" id="PS50022">
    <property type="entry name" value="FA58C_3"/>
    <property type="match status" value="4"/>
</dbReference>
<dbReference type="PANTHER" id="PTHR13170:SF16">
    <property type="entry name" value="PROTEIN O-GLCNACASE"/>
    <property type="match status" value="1"/>
</dbReference>
<dbReference type="Gene3D" id="3.20.20.80">
    <property type="entry name" value="Glycosidases"/>
    <property type="match status" value="1"/>
</dbReference>
<dbReference type="Pfam" id="PF07555">
    <property type="entry name" value="NAGidase"/>
    <property type="match status" value="1"/>
</dbReference>
<dbReference type="GO" id="GO:0005975">
    <property type="term" value="P:carbohydrate metabolic process"/>
    <property type="evidence" value="ECO:0007669"/>
    <property type="project" value="UniProtKB-ARBA"/>
</dbReference>
<dbReference type="Gene3D" id="1.20.1270.90">
    <property type="entry name" value="AF1782-like"/>
    <property type="match status" value="5"/>
</dbReference>
<feature type="region of interest" description="Disordered" evidence="9">
    <location>
        <begin position="1970"/>
        <end position="2001"/>
    </location>
</feature>
<evidence type="ECO:0000256" key="1">
    <source>
        <dbReference type="ARBA" id="ARBA00022512"/>
    </source>
</evidence>
<dbReference type="Gene3D" id="2.60.120.260">
    <property type="entry name" value="Galactose-binding domain-like"/>
    <property type="match status" value="4"/>
</dbReference>
<evidence type="ECO:0000256" key="5">
    <source>
        <dbReference type="ARBA" id="ARBA00023088"/>
    </source>
</evidence>
<sequence>MLKNDSFIYQCIKRGEFEFMGKRLYDCKNRLISLTLSITIVLGICLQPTVLKAHATENENVSNGTSDKSDEYLIYPIPQSIEYDEDKTSFDLNNGINLVLEDGVDEATKLYIEEVLTEFEINYTINNKLSENITNLCLGVNNSKDIVDEYVKSNITISNETLFENPDSYLMDVREEAIVILGKDTDSTFYGVATLKMLLSSFNNMKLLNAKIEDYASVPVRGFIEGFYGGWNYEERESLMNFAKDYKMNSFIYASKTDPYHTSKWDVLYPEDELSKIEELVNLGEKTKVRYGWSVHISGFFSGLDTSNKVEYEKRYEKLISKFQQLYDVGVRKFDILNDDFGSGSNGDVVALLNRLDNEFIQKNGCYRMAYCPQGYNKAWSGNGEELRALKGLNQTIDLYWTGDDVNSPITQETVDFLQEKTNHKPMFWLNYPVNEHSKAGIYLGDISYYARDNVNGMAGFVSNPSRFAESNKVALFQLAALNWNNNYYLSNSQKVWEDSFKYLEPEVKEAYLTIARNIANAPRSSRVPGFNESEYLKTKLDNVANKIQKGTLTAEDTEVLELIEEFENMLFSIEEMRNNCTNDGLIKELDPWLKSLKDVATAGKEILTSKIAILNNNKTEAWDSFRMATKSFESKYTYLTTESLPDVYAEAGSKRLTPFISKVVKSVKNDIVSVFDIEDDSFTPSIYAVMGGVEQVDNANTAKIFDGDEGTSASFIVNQAEEDYIGVDMGKTISVKNIHILQAMNDTHHDYFHEAVLEYSTDGANWTEINTYNNEVRIDLEDLNFEARYVRLRLIKDKTKPYWTYIREFTINKEEPKQPRIYTNVELLKETPITINGSRNSIYNLNNIILKPNEYVGIKLTDISKVSNLVNKVSKEGLTVEYSINGSTWNQFKDDTVNLKYIRLINKSNSIITLNINEFGMSITNLKVNPNMMETNLTNGLQEGSYNNLFDNDYSTFVWTNESQAIGDYITFDLGNTSNIYDVKVTTSDGNPRLYNAEIQISKDNKEWTSIGKVINDNSVFEVPYRYVTANGEGKEARYLRIYITGNSGYYLKLHEIEINKSVENEILSDLNSSLKGTVSKVIDRDISTVFTQKDPVSKTDYIEYIFSENTNVDRILLLQEPSNGVMKINTKNGYVNVSNLNSTIIDADTSKYEDILSVRLEWEAGETPSIYELMFKYGENTSDDIGVNVDNIIGEGPQDEITNIALRKPVTVSGTSDGNKDFVNDGDDKTKWDSNFIKGNDASKNAWVTIDLGEDKNEITQLIVKYFNKIYPTDCDIQISQDNESWETVKQVQKPHNGPTYPIDSIDFETPISARYLRLFFKELNTGAAGNGVGITELMIMGRYIEEIAVDYSILNSLINEVKEKDLSNYTNTSVNNLNNALKEAELLLDNKEVTQDQINQGIENLKKSVNALEVKITEDFNIALNKNVEVSGTSNGLKDYINDGDKLTKWDSNFIKGENADKDAWIIVDLGEKPAIIKEFIISYFNLVFPTKYKVQISSDMEEWVTVAEKSKEHGSEAHPIDTIILESEVSARYVRFVFEELNSVAVGKGVGINELEIVGKIINEESEIIAVQDHEVKEAIVPANIDSLDLDKMSNVSIKVGDLLLELLVPVIWDINDFDGNTTGVYNLFGELKLNDNINNPKAIKARQTVILKEDNQGPGETVDKTNLNVKIKELEIIVNNIDKYIPETVEGIRELLEKAQGIYNSEDAIQENVDDICEEISKAIDNAKLKEDNPDPGETVDKADLEAKIKDLENLVKNIDKYIPETVEGIRKLLEKAQVVYNSEDATQENVDYICEEISKAIDNAKLKEDNPDPGETVDKSNLEDKIKDLENILTNIDKYIPESVEGIRKLLEEANEIYNSEDVVQEIVDDICEKISKAIENTELKEDNPDQGEPVDKTNLEAKIKELENIVTNIDKYIPESVEGIKELLEKAQGIYNSEDVTQEIVDDICEKISKAIENAKLKETNNNSNTDDDNSNNNNKTDDSSNIKESEELPKTGSEFNASVLFGLLFSVAGIGLLLKRK</sequence>
<dbReference type="InterPro" id="IPR015882">
    <property type="entry name" value="HEX_bac_N"/>
</dbReference>
<dbReference type="PANTHER" id="PTHR13170">
    <property type="entry name" value="O-GLCNACASE"/>
    <property type="match status" value="1"/>
</dbReference>
<feature type="compositionally biased region" description="Basic and acidic residues" evidence="9">
    <location>
        <begin position="1987"/>
        <end position="2001"/>
    </location>
</feature>
<protein>
    <submittedName>
        <fullName evidence="13">LPXTG cell wall anchor domain-containing protein</fullName>
    </submittedName>
</protein>
<evidence type="ECO:0000313" key="14">
    <source>
        <dbReference type="Proteomes" id="UP000306888"/>
    </source>
</evidence>
<dbReference type="Pfam" id="PF21774">
    <property type="entry name" value="NagJ_C"/>
    <property type="match status" value="1"/>
</dbReference>
<dbReference type="InterPro" id="IPR017853">
    <property type="entry name" value="GH"/>
</dbReference>
<dbReference type="OrthoDB" id="9760892at2"/>